<feature type="compositionally biased region" description="Low complexity" evidence="1">
    <location>
        <begin position="71"/>
        <end position="92"/>
    </location>
</feature>
<dbReference type="Proteomes" id="UP000557204">
    <property type="component" value="Unassembled WGS sequence"/>
</dbReference>
<keyword evidence="2" id="KW-0812">Transmembrane</keyword>
<evidence type="ECO:0000313" key="3">
    <source>
        <dbReference type="EMBL" id="NNU28073.1"/>
    </source>
</evidence>
<feature type="compositionally biased region" description="Low complexity" evidence="1">
    <location>
        <begin position="115"/>
        <end position="154"/>
    </location>
</feature>
<keyword evidence="4" id="KW-1185">Reference proteome</keyword>
<comment type="caution">
    <text evidence="3">The sequence shown here is derived from an EMBL/GenBank/DDBJ whole genome shotgun (WGS) entry which is preliminary data.</text>
</comment>
<feature type="transmembrane region" description="Helical" evidence="2">
    <location>
        <begin position="166"/>
        <end position="188"/>
    </location>
</feature>
<feature type="compositionally biased region" description="Low complexity" evidence="1">
    <location>
        <begin position="197"/>
        <end position="208"/>
    </location>
</feature>
<name>A0A849KHI3_9MICO</name>
<dbReference type="RefSeq" id="WP_171247590.1">
    <property type="nucleotide sequence ID" value="NZ_JABFAJ010000019.1"/>
</dbReference>
<evidence type="ECO:0000256" key="1">
    <source>
        <dbReference type="SAM" id="MobiDB-lite"/>
    </source>
</evidence>
<dbReference type="AlphaFoldDB" id="A0A849KHI3"/>
<accession>A0A849KHI3</accession>
<protein>
    <submittedName>
        <fullName evidence="3">Uncharacterized protein</fullName>
    </submittedName>
</protein>
<feature type="region of interest" description="Disordered" evidence="1">
    <location>
        <begin position="197"/>
        <end position="235"/>
    </location>
</feature>
<reference evidence="3 4" key="1">
    <citation type="submission" date="2020-05" db="EMBL/GenBank/DDBJ databases">
        <title>Genome sequence of Isoptericola sp. JC619 isolated from Chilika lagoon, India.</title>
        <authorList>
            <person name="Kumar D."/>
            <person name="Appam K."/>
            <person name="Gandham S."/>
            <person name="Uppada J."/>
            <person name="Sasikala C."/>
            <person name="Venkata Ramana C."/>
        </authorList>
    </citation>
    <scope>NUCLEOTIDE SEQUENCE [LARGE SCALE GENOMIC DNA]</scope>
    <source>
        <strain evidence="3 4">JC619</strain>
    </source>
</reference>
<sequence>MSGTVPPPPPPGPGPQEPGGASSPAAASRRASAAPAAPPSFAPRGAGRRETTATPDEQATRPHAPVPPAPGASSPSTASPASPSPHAAQTTAWNATAPVAGSAPVPPQQAPSRVPAGMPPQQYGYGYTPQQYAYQQPSAAPGGTPPSGTTQQPSVGGRGRRLSAGWIAFIALDAVLLVVALVFAVGALGGSDLPDTQAEGTAEAAGEGAANGDGDGQDGAEQDADSGPGELVTEFASPSRNITCEVYADQVTCGLAERDQQPVPVEDCDGTSGYAVTLTGGGEVSLPCLAKGEKPKKAPKNMEQLPYGESRTEGDFTCTSETDGMYCQHDPSGNGFSLARAGVGTF</sequence>
<keyword evidence="2" id="KW-0472">Membrane</keyword>
<gene>
    <name evidence="3" type="ORF">HLI28_11045</name>
</gene>
<evidence type="ECO:0000256" key="2">
    <source>
        <dbReference type="SAM" id="Phobius"/>
    </source>
</evidence>
<feature type="compositionally biased region" description="Pro residues" evidence="1">
    <location>
        <begin position="1"/>
        <end position="16"/>
    </location>
</feature>
<feature type="compositionally biased region" description="Acidic residues" evidence="1">
    <location>
        <begin position="215"/>
        <end position="224"/>
    </location>
</feature>
<proteinExistence type="predicted"/>
<dbReference type="EMBL" id="JABFAJ010000019">
    <property type="protein sequence ID" value="NNU28073.1"/>
    <property type="molecule type" value="Genomic_DNA"/>
</dbReference>
<feature type="region of interest" description="Disordered" evidence="1">
    <location>
        <begin position="293"/>
        <end position="312"/>
    </location>
</feature>
<keyword evidence="2" id="KW-1133">Transmembrane helix</keyword>
<feature type="region of interest" description="Disordered" evidence="1">
    <location>
        <begin position="1"/>
        <end position="159"/>
    </location>
</feature>
<organism evidence="3 4">
    <name type="scientific">Isoptericola sediminis</name>
    <dbReference type="NCBI Taxonomy" id="2733572"/>
    <lineage>
        <taxon>Bacteria</taxon>
        <taxon>Bacillati</taxon>
        <taxon>Actinomycetota</taxon>
        <taxon>Actinomycetes</taxon>
        <taxon>Micrococcales</taxon>
        <taxon>Promicromonosporaceae</taxon>
        <taxon>Isoptericola</taxon>
    </lineage>
</organism>
<feature type="compositionally biased region" description="Low complexity" evidence="1">
    <location>
        <begin position="18"/>
        <end position="35"/>
    </location>
</feature>
<evidence type="ECO:0000313" key="4">
    <source>
        <dbReference type="Proteomes" id="UP000557204"/>
    </source>
</evidence>